<accession>A0ABN2WPC5</accession>
<name>A0ABN2WPC5_9MICO</name>
<dbReference type="EMBL" id="BAAAPZ010000006">
    <property type="protein sequence ID" value="GAA2096443.1"/>
    <property type="molecule type" value="Genomic_DNA"/>
</dbReference>
<evidence type="ECO:0008006" key="5">
    <source>
        <dbReference type="Google" id="ProtNLM"/>
    </source>
</evidence>
<keyword evidence="2" id="KW-1133">Transmembrane helix</keyword>
<keyword evidence="4" id="KW-1185">Reference proteome</keyword>
<keyword evidence="2" id="KW-0812">Transmembrane</keyword>
<dbReference type="RefSeq" id="WP_291794663.1">
    <property type="nucleotide sequence ID" value="NZ_BAAAPZ010000006.1"/>
</dbReference>
<sequence length="90" mass="9378">MRYIVAVAAAVVVLFLLSVTTGFGDWPRPWGSLSRGLVGGLVCVGVLMLWEQLAPSPDRDTQADEEPEAGGDSAHAADGEGPESGAPEDR</sequence>
<protein>
    <recommendedName>
        <fullName evidence="5">Secreted protein</fullName>
    </recommendedName>
</protein>
<evidence type="ECO:0000256" key="1">
    <source>
        <dbReference type="SAM" id="MobiDB-lite"/>
    </source>
</evidence>
<reference evidence="3 4" key="1">
    <citation type="journal article" date="2019" name="Int. J. Syst. Evol. Microbiol.">
        <title>The Global Catalogue of Microorganisms (GCM) 10K type strain sequencing project: providing services to taxonomists for standard genome sequencing and annotation.</title>
        <authorList>
            <consortium name="The Broad Institute Genomics Platform"/>
            <consortium name="The Broad Institute Genome Sequencing Center for Infectious Disease"/>
            <person name="Wu L."/>
            <person name="Ma J."/>
        </authorList>
    </citation>
    <scope>NUCLEOTIDE SEQUENCE [LARGE SCALE GENOMIC DNA]</scope>
    <source>
        <strain evidence="3 4">JCM 15900</strain>
    </source>
</reference>
<feature type="transmembrane region" description="Helical" evidence="2">
    <location>
        <begin position="32"/>
        <end position="50"/>
    </location>
</feature>
<comment type="caution">
    <text evidence="3">The sequence shown here is derived from an EMBL/GenBank/DDBJ whole genome shotgun (WGS) entry which is preliminary data.</text>
</comment>
<evidence type="ECO:0000313" key="3">
    <source>
        <dbReference type="EMBL" id="GAA2096443.1"/>
    </source>
</evidence>
<evidence type="ECO:0000256" key="2">
    <source>
        <dbReference type="SAM" id="Phobius"/>
    </source>
</evidence>
<dbReference type="Proteomes" id="UP001500984">
    <property type="component" value="Unassembled WGS sequence"/>
</dbReference>
<organism evidence="3 4">
    <name type="scientific">Brevibacterium salitolerans</name>
    <dbReference type="NCBI Taxonomy" id="1403566"/>
    <lineage>
        <taxon>Bacteria</taxon>
        <taxon>Bacillati</taxon>
        <taxon>Actinomycetota</taxon>
        <taxon>Actinomycetes</taxon>
        <taxon>Micrococcales</taxon>
        <taxon>Brevibacteriaceae</taxon>
        <taxon>Brevibacterium</taxon>
    </lineage>
</organism>
<proteinExistence type="predicted"/>
<keyword evidence="2" id="KW-0472">Membrane</keyword>
<evidence type="ECO:0000313" key="4">
    <source>
        <dbReference type="Proteomes" id="UP001500984"/>
    </source>
</evidence>
<feature type="region of interest" description="Disordered" evidence="1">
    <location>
        <begin position="55"/>
        <end position="90"/>
    </location>
</feature>
<gene>
    <name evidence="3" type="ORF">GCM10009823_16570</name>
</gene>